<dbReference type="SMART" id="SM00358">
    <property type="entry name" value="DSRM"/>
    <property type="match status" value="1"/>
</dbReference>
<evidence type="ECO:0000256" key="10">
    <source>
        <dbReference type="PROSITE-ProRule" id="PRU00266"/>
    </source>
</evidence>
<dbReference type="CDD" id="cd19870">
    <property type="entry name" value="DSRM_SON-like"/>
    <property type="match status" value="1"/>
</dbReference>
<dbReference type="SMART" id="SM00443">
    <property type="entry name" value="G_patch"/>
    <property type="match status" value="1"/>
</dbReference>
<evidence type="ECO:0000313" key="15">
    <source>
        <dbReference type="Proteomes" id="UP001219934"/>
    </source>
</evidence>
<dbReference type="GO" id="GO:0048024">
    <property type="term" value="P:regulation of mRNA splicing, via spliceosome"/>
    <property type="evidence" value="ECO:0007669"/>
    <property type="project" value="TreeGrafter"/>
</dbReference>
<dbReference type="InterPro" id="IPR043129">
    <property type="entry name" value="ATPase_NBD"/>
</dbReference>
<proteinExistence type="inferred from homology"/>
<feature type="region of interest" description="Disordered" evidence="11">
    <location>
        <begin position="406"/>
        <end position="700"/>
    </location>
</feature>
<dbReference type="FunFam" id="3.30.420.40:FF:000803">
    <property type="entry name" value="Actin-related protein 3"/>
    <property type="match status" value="1"/>
</dbReference>
<dbReference type="SUPFAM" id="SSF54768">
    <property type="entry name" value="dsRNA-binding domain-like"/>
    <property type="match status" value="1"/>
</dbReference>
<dbReference type="Pfam" id="PF00022">
    <property type="entry name" value="Actin"/>
    <property type="match status" value="1"/>
</dbReference>
<name>A0AAD6F7Y7_9TELE</name>
<keyword evidence="3" id="KW-0963">Cytoplasm</keyword>
<dbReference type="FunFam" id="3.30.160.20:FF:000053">
    <property type="entry name" value="protein SON isoform X1"/>
    <property type="match status" value="1"/>
</dbReference>
<organism evidence="14 15">
    <name type="scientific">Pogonophryne albipinna</name>
    <dbReference type="NCBI Taxonomy" id="1090488"/>
    <lineage>
        <taxon>Eukaryota</taxon>
        <taxon>Metazoa</taxon>
        <taxon>Chordata</taxon>
        <taxon>Craniata</taxon>
        <taxon>Vertebrata</taxon>
        <taxon>Euteleostomi</taxon>
        <taxon>Actinopterygii</taxon>
        <taxon>Neopterygii</taxon>
        <taxon>Teleostei</taxon>
        <taxon>Neoteleostei</taxon>
        <taxon>Acanthomorphata</taxon>
        <taxon>Eupercaria</taxon>
        <taxon>Perciformes</taxon>
        <taxon>Notothenioidei</taxon>
        <taxon>Pogonophryne</taxon>
    </lineage>
</organism>
<comment type="caution">
    <text evidence="14">The sequence shown here is derived from an EMBL/GenBank/DDBJ whole genome shotgun (WGS) entry which is preliminary data.</text>
</comment>
<dbReference type="GO" id="GO:0034314">
    <property type="term" value="P:Arp2/3 complex-mediated actin nucleation"/>
    <property type="evidence" value="ECO:0007669"/>
    <property type="project" value="UniProtKB-ARBA"/>
</dbReference>
<evidence type="ECO:0000256" key="3">
    <source>
        <dbReference type="ARBA" id="ARBA00022490"/>
    </source>
</evidence>
<evidence type="ECO:0000256" key="9">
    <source>
        <dbReference type="ARBA" id="ARBA00031901"/>
    </source>
</evidence>
<dbReference type="InterPro" id="IPR004000">
    <property type="entry name" value="Actin"/>
</dbReference>
<dbReference type="InterPro" id="IPR032922">
    <property type="entry name" value="SON"/>
</dbReference>
<feature type="domain" description="G-patch" evidence="13">
    <location>
        <begin position="1045"/>
        <end position="1091"/>
    </location>
</feature>
<evidence type="ECO:0000256" key="11">
    <source>
        <dbReference type="SAM" id="MobiDB-lite"/>
    </source>
</evidence>
<dbReference type="Gene3D" id="3.30.160.20">
    <property type="match status" value="1"/>
</dbReference>
<keyword evidence="10" id="KW-0694">RNA-binding</keyword>
<dbReference type="Gene3D" id="2.30.36.70">
    <property type="entry name" value="Actin, Chain A, domain 2"/>
    <property type="match status" value="1"/>
</dbReference>
<comment type="subcellular location">
    <subcellularLocation>
        <location evidence="1">Cytoplasm</location>
        <location evidence="1">Cytoskeleton</location>
    </subcellularLocation>
</comment>
<keyword evidence="7" id="KW-0206">Cytoskeleton</keyword>
<feature type="domain" description="DRBM" evidence="12">
    <location>
        <begin position="1110"/>
        <end position="1180"/>
    </location>
</feature>
<dbReference type="PROSITE" id="PS50174">
    <property type="entry name" value="G_PATCH"/>
    <property type="match status" value="1"/>
</dbReference>
<dbReference type="FunFam" id="3.30.420.40:FF:000058">
    <property type="entry name" value="Putative actin-related protein 5"/>
    <property type="match status" value="1"/>
</dbReference>
<dbReference type="GO" id="GO:0003723">
    <property type="term" value="F:RNA binding"/>
    <property type="evidence" value="ECO:0007669"/>
    <property type="project" value="UniProtKB-UniRule"/>
</dbReference>
<dbReference type="SUPFAM" id="SSF53067">
    <property type="entry name" value="Actin-like ATPase domain"/>
    <property type="match status" value="2"/>
</dbReference>
<feature type="region of interest" description="Disordered" evidence="11">
    <location>
        <begin position="916"/>
        <end position="953"/>
    </location>
</feature>
<dbReference type="PROSITE" id="PS50137">
    <property type="entry name" value="DS_RBD"/>
    <property type="match status" value="1"/>
</dbReference>
<keyword evidence="6" id="KW-0009">Actin-binding</keyword>
<evidence type="ECO:0000256" key="2">
    <source>
        <dbReference type="ARBA" id="ARBA00006681"/>
    </source>
</evidence>
<dbReference type="FunFam" id="3.30.420.40:FF:000029">
    <property type="entry name" value="Actin-related protein 3"/>
    <property type="match status" value="1"/>
</dbReference>
<evidence type="ECO:0000256" key="8">
    <source>
        <dbReference type="ARBA" id="ARBA00023892"/>
    </source>
</evidence>
<dbReference type="Pfam" id="PF00035">
    <property type="entry name" value="dsrm"/>
    <property type="match status" value="1"/>
</dbReference>
<evidence type="ECO:0000259" key="13">
    <source>
        <dbReference type="PROSITE" id="PS50174"/>
    </source>
</evidence>
<evidence type="ECO:0000256" key="1">
    <source>
        <dbReference type="ARBA" id="ARBA00004245"/>
    </source>
</evidence>
<keyword evidence="4" id="KW-0547">Nucleotide-binding</keyword>
<dbReference type="AlphaFoldDB" id="A0AAD6F7Y7"/>
<protein>
    <recommendedName>
        <fullName evidence="8">Actin-related protein 3</fullName>
    </recommendedName>
    <alternativeName>
        <fullName evidence="9">Actin-like protein 3</fullName>
    </alternativeName>
</protein>
<dbReference type="GO" id="GO:0003779">
    <property type="term" value="F:actin binding"/>
    <property type="evidence" value="ECO:0007669"/>
    <property type="project" value="UniProtKB-KW"/>
</dbReference>
<sequence length="1205" mass="132365">MAGRLPACVVDCGTGYTKLGYAGNTEPQFIIPSCIAIKESAKVGDQAQRRMMKGVDDLDFFIGDEAIDKPSYATKWPIRHGIVEDWDLMERFMEQIIFKYLRAEPEDHYFLLTEPPLNTPENREYTAEIMFESFNVPGLYIAVQAVLALAASWTSRQVGERTLTGTVIDSGDGVTHVIPVAEGYVIGSCIKHIPIAGRDITYFTQQLLREREVGIPPEQSLETAKAVKERYSYVCPDLVKEFNKYDTDGSKWIKQYTGINSISKKEFTIDVGYERFLGPEIFFHPEFANPDFTQPISEVVDEVIQNCPIDVRRPLYKNIVLSGGSTMFRDFGRRMQRDLKRTVDARLKMSEELSGGKLKPKPIDVQVITHHMQRYAVWFGGSMLASTPEFYQVCHTKKDYEEIGPSICRHNPVSPEGVGDGTEQFGAEQESSERDKQDNLKCSGSPKKHKKHKKHKSKKKRRYREKEESSSESGLEEDGGTKLQPRSSEKRGAHHESIQSSHGSSKDPNPPALDSNPTQSAVKAEERQNSDRRENKAEERLNSDRRENKAEKADGGKPAAGSGTSQSTSAEQTAAPKSPRPSDTLVKSPAKKRRKPSPQRKRETKSSKRQKRSLSPSRSHRRGSRSRSPSKNRRSRSRSGDRRSRKSRSPSPSRGRRRPTYSQRDRWKREPSHSPVLILRKNRSPNRKLCSSSNSPQRISELDKEQLLEIAKANAAAMCAKAGLPIPASLRSTVPPLTLPHGIAMNAAMASMTAATMTAALTNMGLSSLLALPSITNKPPSGSSQPTSAALEEVKRKVAKQANSISIKEFTDKCKMIVDSKGELPVAIPHVSDEEDDGKPFGGSALREQKAISFSINNATVRPAVRSDAGMAKEFPVSSGCQHRKKEGEGLGAYGEWVPVDKASEKAAAASRKALTTVSKATASPSSSSADTATAAESAEAVEQSVTDSDSVFPDPLLQPVDISQAVTDRIKAQRRLAENPYDVNAICMLSRAQEQVDAWAQSNTVPGLFTGSTGATVLTSEELSTSGPQAWLKKDQFLRAAPVSGGVGEFLMRKMGWRTGEGLGRNREGTVEPIIIDFKVDRKGLVAEGEKPQKQTGGLVVTKDLMGKHPVSALIELCNKTRVMQPDFVMVHHSGPDHRKNFLFKVTVNGVDYQPQTASPNKKHAKAMAATVALQALGEVPVDGPGLYTGPVFTAASTGPLFST</sequence>
<dbReference type="InterPro" id="IPR014720">
    <property type="entry name" value="dsRBD_dom"/>
</dbReference>
<feature type="compositionally biased region" description="Basic and acidic residues" evidence="11">
    <location>
        <begin position="523"/>
        <end position="555"/>
    </location>
</feature>
<comment type="similarity">
    <text evidence="2">Belongs to the actin family. ARP3 subfamily.</text>
</comment>
<evidence type="ECO:0000256" key="4">
    <source>
        <dbReference type="ARBA" id="ARBA00022741"/>
    </source>
</evidence>
<dbReference type="Proteomes" id="UP001219934">
    <property type="component" value="Unassembled WGS sequence"/>
</dbReference>
<dbReference type="FunFam" id="3.90.640.10:FF:000006">
    <property type="entry name" value="Actin-related protein 3 (ARP3)"/>
    <property type="match status" value="1"/>
</dbReference>
<feature type="compositionally biased region" description="Low complexity" evidence="11">
    <location>
        <begin position="559"/>
        <end position="575"/>
    </location>
</feature>
<evidence type="ECO:0000256" key="6">
    <source>
        <dbReference type="ARBA" id="ARBA00023203"/>
    </source>
</evidence>
<gene>
    <name evidence="14" type="ORF">JOQ06_000342</name>
</gene>
<dbReference type="InterPro" id="IPR000467">
    <property type="entry name" value="G_patch_dom"/>
</dbReference>
<feature type="compositionally biased region" description="Polar residues" evidence="11">
    <location>
        <begin position="689"/>
        <end position="698"/>
    </location>
</feature>
<dbReference type="GO" id="GO:0005856">
    <property type="term" value="C:cytoskeleton"/>
    <property type="evidence" value="ECO:0007669"/>
    <property type="project" value="UniProtKB-SubCell"/>
</dbReference>
<keyword evidence="15" id="KW-1185">Reference proteome</keyword>
<evidence type="ECO:0000259" key="12">
    <source>
        <dbReference type="PROSITE" id="PS50137"/>
    </source>
</evidence>
<dbReference type="Gene3D" id="3.90.640.10">
    <property type="entry name" value="Actin, Chain A, domain 4"/>
    <property type="match status" value="1"/>
</dbReference>
<feature type="compositionally biased region" description="Basic residues" evidence="11">
    <location>
        <begin position="589"/>
        <end position="599"/>
    </location>
</feature>
<dbReference type="PANTHER" id="PTHR46528:SF1">
    <property type="entry name" value="PROTEIN SON"/>
    <property type="match status" value="1"/>
</dbReference>
<dbReference type="GO" id="GO:0051726">
    <property type="term" value="P:regulation of cell cycle"/>
    <property type="evidence" value="ECO:0007669"/>
    <property type="project" value="InterPro"/>
</dbReference>
<accession>A0AAD6F7Y7</accession>
<dbReference type="GO" id="GO:0044396">
    <property type="term" value="P:actin cortical patch organization"/>
    <property type="evidence" value="ECO:0007669"/>
    <property type="project" value="UniProtKB-ARBA"/>
</dbReference>
<evidence type="ECO:0000256" key="7">
    <source>
        <dbReference type="ARBA" id="ARBA00023212"/>
    </source>
</evidence>
<feature type="compositionally biased region" description="Low complexity" evidence="11">
    <location>
        <begin position="916"/>
        <end position="947"/>
    </location>
</feature>
<dbReference type="CDD" id="cd10221">
    <property type="entry name" value="ASKHA_NBD_Arp3-like"/>
    <property type="match status" value="1"/>
</dbReference>
<dbReference type="PANTHER" id="PTHR46528">
    <property type="entry name" value="PROTEIN SON"/>
    <property type="match status" value="1"/>
</dbReference>
<evidence type="ECO:0000256" key="5">
    <source>
        <dbReference type="ARBA" id="ARBA00022840"/>
    </source>
</evidence>
<feature type="compositionally biased region" description="Polar residues" evidence="11">
    <location>
        <begin position="498"/>
        <end position="507"/>
    </location>
</feature>
<feature type="compositionally biased region" description="Basic and acidic residues" evidence="11">
    <location>
        <begin position="663"/>
        <end position="672"/>
    </location>
</feature>
<feature type="compositionally biased region" description="Basic residues" evidence="11">
    <location>
        <begin position="607"/>
        <end position="659"/>
    </location>
</feature>
<keyword evidence="5" id="KW-0067">ATP-binding</keyword>
<dbReference type="GO" id="GO:0005524">
    <property type="term" value="F:ATP binding"/>
    <property type="evidence" value="ECO:0007669"/>
    <property type="project" value="UniProtKB-KW"/>
</dbReference>
<dbReference type="PROSITE" id="PS01132">
    <property type="entry name" value="ACTINS_ACT_LIKE"/>
    <property type="match status" value="1"/>
</dbReference>
<reference evidence="14" key="1">
    <citation type="submission" date="2022-11" db="EMBL/GenBank/DDBJ databases">
        <title>Chromosome-level genome of Pogonophryne albipinna.</title>
        <authorList>
            <person name="Jo E."/>
        </authorList>
    </citation>
    <scope>NUCLEOTIDE SEQUENCE</scope>
    <source>
        <strain evidence="14">SGF0006</strain>
        <tissue evidence="14">Muscle</tissue>
    </source>
</reference>
<dbReference type="Pfam" id="PF01585">
    <property type="entry name" value="G-patch"/>
    <property type="match status" value="1"/>
</dbReference>
<dbReference type="FunFam" id="2.30.36.70:FF:000002">
    <property type="entry name" value="actin-related protein 3 isoform X1"/>
    <property type="match status" value="1"/>
</dbReference>
<feature type="compositionally biased region" description="Basic residues" evidence="11">
    <location>
        <begin position="446"/>
        <end position="463"/>
    </location>
</feature>
<evidence type="ECO:0000313" key="14">
    <source>
        <dbReference type="EMBL" id="KAJ4924102.1"/>
    </source>
</evidence>
<dbReference type="InterPro" id="IPR020902">
    <property type="entry name" value="Actin/actin-like_CS"/>
</dbReference>
<dbReference type="SMART" id="SM00268">
    <property type="entry name" value="ACTIN"/>
    <property type="match status" value="1"/>
</dbReference>
<feature type="compositionally biased region" description="Basic and acidic residues" evidence="11">
    <location>
        <begin position="487"/>
        <end position="497"/>
    </location>
</feature>
<dbReference type="EMBL" id="JAPTMU010000023">
    <property type="protein sequence ID" value="KAJ4924102.1"/>
    <property type="molecule type" value="Genomic_DNA"/>
</dbReference>
<dbReference type="Gene3D" id="3.30.420.40">
    <property type="match status" value="2"/>
</dbReference>